<organism evidence="2 3">
    <name type="scientific">Candidatus Kaiserbacteria bacterium CG10_big_fil_rev_8_21_14_0_10_59_10</name>
    <dbReference type="NCBI Taxonomy" id="1974612"/>
    <lineage>
        <taxon>Bacteria</taxon>
        <taxon>Candidatus Kaiseribacteriota</taxon>
    </lineage>
</organism>
<dbReference type="InterPro" id="IPR029044">
    <property type="entry name" value="Nucleotide-diphossugar_trans"/>
</dbReference>
<dbReference type="AlphaFoldDB" id="A0A2H0U7Q0"/>
<evidence type="ECO:0000313" key="2">
    <source>
        <dbReference type="EMBL" id="PIR82447.1"/>
    </source>
</evidence>
<dbReference type="InterPro" id="IPR001173">
    <property type="entry name" value="Glyco_trans_2-like"/>
</dbReference>
<dbReference type="Proteomes" id="UP000231379">
    <property type="component" value="Unassembled WGS sequence"/>
</dbReference>
<gene>
    <name evidence="2" type="ORF">COU20_02315</name>
</gene>
<dbReference type="Pfam" id="PF00535">
    <property type="entry name" value="Glycos_transf_2"/>
    <property type="match status" value="1"/>
</dbReference>
<accession>A0A2H0U7Q0</accession>
<name>A0A2H0U7Q0_9BACT</name>
<dbReference type="CDD" id="cd00761">
    <property type="entry name" value="Glyco_tranf_GTA_type"/>
    <property type="match status" value="1"/>
</dbReference>
<sequence length="225" mass="25344">MRASFVIRAHNAESTIRRTVESALEQDFPKESYEIVVVDDGSTDSTCAVVSTFRSPLIRLIRQENAGVAGAGKTGAQEARGEILIFLDADDEATPEAISSFASGFQHDVAYVYGDYFEEYKGDTKLVRPKSPLAAPAGAFAWRRESFFVEGGYSYDTIFPEYDILFRTWGRWRGMHVSRPVFVYHRSKDSITGDEDLVERALQALRGRYPERAQEIGQIRSYMLS</sequence>
<dbReference type="SUPFAM" id="SSF53448">
    <property type="entry name" value="Nucleotide-diphospho-sugar transferases"/>
    <property type="match status" value="1"/>
</dbReference>
<evidence type="ECO:0000259" key="1">
    <source>
        <dbReference type="Pfam" id="PF00535"/>
    </source>
</evidence>
<dbReference type="EMBL" id="PFBM01000014">
    <property type="protein sequence ID" value="PIR82447.1"/>
    <property type="molecule type" value="Genomic_DNA"/>
</dbReference>
<feature type="domain" description="Glycosyltransferase 2-like" evidence="1">
    <location>
        <begin position="4"/>
        <end position="149"/>
    </location>
</feature>
<dbReference type="PANTHER" id="PTHR22916">
    <property type="entry name" value="GLYCOSYLTRANSFERASE"/>
    <property type="match status" value="1"/>
</dbReference>
<dbReference type="Gene3D" id="3.90.550.10">
    <property type="entry name" value="Spore Coat Polysaccharide Biosynthesis Protein SpsA, Chain A"/>
    <property type="match status" value="1"/>
</dbReference>
<dbReference type="PANTHER" id="PTHR22916:SF3">
    <property type="entry name" value="UDP-GLCNAC:BETAGAL BETA-1,3-N-ACETYLGLUCOSAMINYLTRANSFERASE-LIKE PROTEIN 1"/>
    <property type="match status" value="1"/>
</dbReference>
<comment type="caution">
    <text evidence="2">The sequence shown here is derived from an EMBL/GenBank/DDBJ whole genome shotgun (WGS) entry which is preliminary data.</text>
</comment>
<protein>
    <recommendedName>
        <fullName evidence="1">Glycosyltransferase 2-like domain-containing protein</fullName>
    </recommendedName>
</protein>
<dbReference type="GO" id="GO:0016758">
    <property type="term" value="F:hexosyltransferase activity"/>
    <property type="evidence" value="ECO:0007669"/>
    <property type="project" value="UniProtKB-ARBA"/>
</dbReference>
<proteinExistence type="predicted"/>
<evidence type="ECO:0000313" key="3">
    <source>
        <dbReference type="Proteomes" id="UP000231379"/>
    </source>
</evidence>
<reference evidence="3" key="1">
    <citation type="submission" date="2017-09" db="EMBL/GenBank/DDBJ databases">
        <title>Depth-based differentiation of microbial function through sediment-hosted aquifers and enrichment of novel symbionts in the deep terrestrial subsurface.</title>
        <authorList>
            <person name="Probst A.J."/>
            <person name="Ladd B."/>
            <person name="Jarett J.K."/>
            <person name="Geller-Mcgrath D.E."/>
            <person name="Sieber C.M.K."/>
            <person name="Emerson J.B."/>
            <person name="Anantharaman K."/>
            <person name="Thomas B.C."/>
            <person name="Malmstrom R."/>
            <person name="Stieglmeier M."/>
            <person name="Klingl A."/>
            <person name="Woyke T."/>
            <person name="Ryan C.M."/>
            <person name="Banfield J.F."/>
        </authorList>
    </citation>
    <scope>NUCLEOTIDE SEQUENCE [LARGE SCALE GENOMIC DNA]</scope>
</reference>